<sequence>MHYPPSTHLVDGDGDVVMADEHPDGDAKPYQNARRQSFAHRQENLPQGFPEGSSVWTEAVYRFAPRWEHDAMLPGNGKPSFANSASAGSNVFGSMRHLPPPQPRAVATGQTFQPVQPEQNNRSIYSRPNPPSPTSISTTTGEATPSPSLPPLSSVLPSLAYMDLVGRPHFPSQGQSSPGSGMAGQPPSTSSSLEEGLLQPLPGFGESARRSESPPLRKTHDSSGEATVIKLAAFSTFHRELSPGIRDAGPPFRDMRNLGQFPIPNMGSPNTNIMEDQEQPPPTPRPRHRRRMSRPPIPRVRCNACMEEFKVDDLLNLACACRYCTPCLNLAFRAGCANMASFPPKCCGKPLRISVWGSILDADVLDRYKEIEVEFGANRPLYCASLTCSAFIPDHEHILLHDVAACPRCQKVTCKRCRKLMDTHTHWDAKERVCPEDDADLMALFALGNEKKWKQCPTCLNMVERIEGCNHMDCICGVEFCYRCGELFDEDDSCECDPNNWEGDDDDDVDDAREDGGGDNTHDGEDSEEDEWPNFRLAVDALGRPACFHWETDSIGSEAQFPCHGCLRSRPLQSCTSCAVELCESCLDSVQSRGRSRDGVDEDDGNADLWVSPSNGDD</sequence>
<keyword evidence="12" id="KW-1185">Reference proteome</keyword>
<dbReference type="InterPro" id="IPR031127">
    <property type="entry name" value="E3_UB_ligase_RBR"/>
</dbReference>
<dbReference type="Pfam" id="PF01485">
    <property type="entry name" value="IBR"/>
    <property type="match status" value="1"/>
</dbReference>
<dbReference type="GO" id="GO:0016567">
    <property type="term" value="P:protein ubiquitination"/>
    <property type="evidence" value="ECO:0007669"/>
    <property type="project" value="InterPro"/>
</dbReference>
<comment type="catalytic activity">
    <reaction evidence="1">
        <text>[E2 ubiquitin-conjugating enzyme]-S-ubiquitinyl-L-cysteine + [acceptor protein]-L-lysine = [E2 ubiquitin-conjugating enzyme]-L-cysteine + [acceptor protein]-N(6)-ubiquitinyl-L-lysine.</text>
        <dbReference type="EC" id="2.3.2.31"/>
    </reaction>
</comment>
<dbReference type="PROSITE" id="PS51873">
    <property type="entry name" value="TRIAD"/>
    <property type="match status" value="1"/>
</dbReference>
<dbReference type="GO" id="GO:0008270">
    <property type="term" value="F:zinc ion binding"/>
    <property type="evidence" value="ECO:0007669"/>
    <property type="project" value="UniProtKB-KW"/>
</dbReference>
<dbReference type="GeneID" id="25292435"/>
<dbReference type="EMBL" id="KN847477">
    <property type="protein sequence ID" value="KIX06388.1"/>
    <property type="molecule type" value="Genomic_DNA"/>
</dbReference>
<evidence type="ECO:0000256" key="4">
    <source>
        <dbReference type="ARBA" id="ARBA00022723"/>
    </source>
</evidence>
<keyword evidence="5" id="KW-0677">Repeat</keyword>
<evidence type="ECO:0000256" key="1">
    <source>
        <dbReference type="ARBA" id="ARBA00001798"/>
    </source>
</evidence>
<dbReference type="Proteomes" id="UP000053617">
    <property type="component" value="Unassembled WGS sequence"/>
</dbReference>
<keyword evidence="7" id="KW-0833">Ubl conjugation pathway</keyword>
<feature type="compositionally biased region" description="Low complexity" evidence="9">
    <location>
        <begin position="171"/>
        <end position="188"/>
    </location>
</feature>
<evidence type="ECO:0000256" key="5">
    <source>
        <dbReference type="ARBA" id="ARBA00022737"/>
    </source>
</evidence>
<dbReference type="InterPro" id="IPR044066">
    <property type="entry name" value="TRIAD_supradom"/>
</dbReference>
<evidence type="ECO:0000256" key="9">
    <source>
        <dbReference type="SAM" id="MobiDB-lite"/>
    </source>
</evidence>
<organism evidence="11 12">
    <name type="scientific">Rhinocladiella mackenziei CBS 650.93</name>
    <dbReference type="NCBI Taxonomy" id="1442369"/>
    <lineage>
        <taxon>Eukaryota</taxon>
        <taxon>Fungi</taxon>
        <taxon>Dikarya</taxon>
        <taxon>Ascomycota</taxon>
        <taxon>Pezizomycotina</taxon>
        <taxon>Eurotiomycetes</taxon>
        <taxon>Chaetothyriomycetidae</taxon>
        <taxon>Chaetothyriales</taxon>
        <taxon>Herpotrichiellaceae</taxon>
        <taxon>Rhinocladiella</taxon>
    </lineage>
</organism>
<reference evidence="11 12" key="1">
    <citation type="submission" date="2015-01" db="EMBL/GenBank/DDBJ databases">
        <title>The Genome Sequence of Rhinocladiella mackenzie CBS 650.93.</title>
        <authorList>
            <consortium name="The Broad Institute Genomics Platform"/>
            <person name="Cuomo C."/>
            <person name="de Hoog S."/>
            <person name="Gorbushina A."/>
            <person name="Stielow B."/>
            <person name="Teixiera M."/>
            <person name="Abouelleil A."/>
            <person name="Chapman S.B."/>
            <person name="Priest M."/>
            <person name="Young S.K."/>
            <person name="Wortman J."/>
            <person name="Nusbaum C."/>
            <person name="Birren B."/>
        </authorList>
    </citation>
    <scope>NUCLEOTIDE SEQUENCE [LARGE SCALE GENOMIC DNA]</scope>
    <source>
        <strain evidence="11 12">CBS 650.93</strain>
    </source>
</reference>
<accession>A0A0D2H7L5</accession>
<proteinExistence type="predicted"/>
<dbReference type="SUPFAM" id="SSF57850">
    <property type="entry name" value="RING/U-box"/>
    <property type="match status" value="1"/>
</dbReference>
<evidence type="ECO:0000256" key="6">
    <source>
        <dbReference type="ARBA" id="ARBA00022771"/>
    </source>
</evidence>
<dbReference type="STRING" id="1442369.A0A0D2H7L5"/>
<feature type="region of interest" description="Disordered" evidence="9">
    <location>
        <begin position="505"/>
        <end position="532"/>
    </location>
</feature>
<keyword evidence="6" id="KW-0863">Zinc-finger</keyword>
<dbReference type="GO" id="GO:0061630">
    <property type="term" value="F:ubiquitin protein ligase activity"/>
    <property type="evidence" value="ECO:0007669"/>
    <property type="project" value="UniProtKB-EC"/>
</dbReference>
<dbReference type="EC" id="2.3.2.31" evidence="2"/>
<keyword evidence="4" id="KW-0479">Metal-binding</keyword>
<protein>
    <recommendedName>
        <fullName evidence="2">RBR-type E3 ubiquitin transferase</fullName>
        <ecNumber evidence="2">2.3.2.31</ecNumber>
    </recommendedName>
</protein>
<dbReference type="PANTHER" id="PTHR11685">
    <property type="entry name" value="RBR FAMILY RING FINGER AND IBR DOMAIN-CONTAINING"/>
    <property type="match status" value="1"/>
</dbReference>
<feature type="region of interest" description="Disordered" evidence="9">
    <location>
        <begin position="115"/>
        <end position="151"/>
    </location>
</feature>
<feature type="region of interest" description="Disordered" evidence="9">
    <location>
        <begin position="268"/>
        <end position="293"/>
    </location>
</feature>
<evidence type="ECO:0000256" key="7">
    <source>
        <dbReference type="ARBA" id="ARBA00022786"/>
    </source>
</evidence>
<evidence type="ECO:0000256" key="2">
    <source>
        <dbReference type="ARBA" id="ARBA00012251"/>
    </source>
</evidence>
<dbReference type="Gene3D" id="1.20.120.1750">
    <property type="match status" value="1"/>
</dbReference>
<name>A0A0D2H7L5_9EURO</name>
<dbReference type="AlphaFoldDB" id="A0A0D2H7L5"/>
<dbReference type="InterPro" id="IPR002867">
    <property type="entry name" value="IBR_dom"/>
</dbReference>
<feature type="region of interest" description="Disordered" evidence="9">
    <location>
        <begin position="592"/>
        <end position="618"/>
    </location>
</feature>
<dbReference type="OrthoDB" id="9977870at2759"/>
<gene>
    <name evidence="11" type="ORF">Z518_04364</name>
</gene>
<feature type="region of interest" description="Disordered" evidence="9">
    <location>
        <begin position="1"/>
        <end position="34"/>
    </location>
</feature>
<keyword evidence="8" id="KW-0862">Zinc</keyword>
<feature type="region of interest" description="Disordered" evidence="9">
    <location>
        <begin position="166"/>
        <end position="224"/>
    </location>
</feature>
<evidence type="ECO:0000313" key="11">
    <source>
        <dbReference type="EMBL" id="KIX06388.1"/>
    </source>
</evidence>
<evidence type="ECO:0000256" key="3">
    <source>
        <dbReference type="ARBA" id="ARBA00022679"/>
    </source>
</evidence>
<feature type="domain" description="RING-type" evidence="10">
    <location>
        <begin position="298"/>
        <end position="507"/>
    </location>
</feature>
<dbReference type="VEuPathDB" id="FungiDB:Z518_04364"/>
<keyword evidence="3" id="KW-0808">Transferase</keyword>
<dbReference type="RefSeq" id="XP_013273524.1">
    <property type="nucleotide sequence ID" value="XM_013418070.1"/>
</dbReference>
<dbReference type="HOGENOM" id="CLU_433440_0_0_1"/>
<evidence type="ECO:0000259" key="10">
    <source>
        <dbReference type="PROSITE" id="PS51873"/>
    </source>
</evidence>
<dbReference type="CDD" id="cd22584">
    <property type="entry name" value="Rcat_RBR_unk"/>
    <property type="match status" value="1"/>
</dbReference>
<feature type="compositionally biased region" description="Basic and acidic residues" evidence="9">
    <location>
        <begin position="514"/>
        <end position="524"/>
    </location>
</feature>
<evidence type="ECO:0000256" key="8">
    <source>
        <dbReference type="ARBA" id="ARBA00022833"/>
    </source>
</evidence>
<feature type="compositionally biased region" description="Polar residues" evidence="9">
    <location>
        <begin position="115"/>
        <end position="124"/>
    </location>
</feature>
<evidence type="ECO:0000313" key="12">
    <source>
        <dbReference type="Proteomes" id="UP000053617"/>
    </source>
</evidence>